<dbReference type="AlphaFoldDB" id="L5LBW7"/>
<keyword evidence="2" id="KW-0251">Elongation factor</keyword>
<evidence type="ECO:0000256" key="1">
    <source>
        <dbReference type="SAM" id="MobiDB-lite"/>
    </source>
</evidence>
<keyword evidence="2" id="KW-0648">Protein biosynthesis</keyword>
<accession>L5LBW7</accession>
<keyword evidence="3" id="KW-1185">Reference proteome</keyword>
<organism evidence="2 3">
    <name type="scientific">Myotis davidii</name>
    <name type="common">David's myotis</name>
    <dbReference type="NCBI Taxonomy" id="225400"/>
    <lineage>
        <taxon>Eukaryota</taxon>
        <taxon>Metazoa</taxon>
        <taxon>Chordata</taxon>
        <taxon>Craniata</taxon>
        <taxon>Vertebrata</taxon>
        <taxon>Euteleostomi</taxon>
        <taxon>Mammalia</taxon>
        <taxon>Eutheria</taxon>
        <taxon>Laurasiatheria</taxon>
        <taxon>Chiroptera</taxon>
        <taxon>Yangochiroptera</taxon>
        <taxon>Vespertilionidae</taxon>
        <taxon>Myotis</taxon>
    </lineage>
</organism>
<evidence type="ECO:0000313" key="2">
    <source>
        <dbReference type="EMBL" id="ELK23485.1"/>
    </source>
</evidence>
<feature type="compositionally biased region" description="Basic and acidic residues" evidence="1">
    <location>
        <begin position="1"/>
        <end position="19"/>
    </location>
</feature>
<protein>
    <submittedName>
        <fullName evidence="2">Transcription elongation factor A protein-like 3</fullName>
    </submittedName>
</protein>
<evidence type="ECO:0000313" key="3">
    <source>
        <dbReference type="Proteomes" id="UP000010556"/>
    </source>
</evidence>
<proteinExistence type="predicted"/>
<gene>
    <name evidence="2" type="ORF">MDA_GLEAN10000734</name>
</gene>
<dbReference type="InterPro" id="IPR021156">
    <property type="entry name" value="TF_A-like/BEX"/>
</dbReference>
<dbReference type="Pfam" id="PF04538">
    <property type="entry name" value="BEX"/>
    <property type="match status" value="1"/>
</dbReference>
<dbReference type="Proteomes" id="UP000010556">
    <property type="component" value="Unassembled WGS sequence"/>
</dbReference>
<dbReference type="GO" id="GO:0003746">
    <property type="term" value="F:translation elongation factor activity"/>
    <property type="evidence" value="ECO:0007669"/>
    <property type="project" value="UniProtKB-KW"/>
</dbReference>
<name>L5LBW7_MYODS</name>
<dbReference type="EMBL" id="KB113594">
    <property type="protein sequence ID" value="ELK23485.1"/>
    <property type="molecule type" value="Genomic_DNA"/>
</dbReference>
<reference evidence="3" key="1">
    <citation type="journal article" date="2013" name="Science">
        <title>Comparative analysis of bat genomes provides insight into the evolution of flight and immunity.</title>
        <authorList>
            <person name="Zhang G."/>
            <person name="Cowled C."/>
            <person name="Shi Z."/>
            <person name="Huang Z."/>
            <person name="Bishop-Lilly K.A."/>
            <person name="Fang X."/>
            <person name="Wynne J.W."/>
            <person name="Xiong Z."/>
            <person name="Baker M.L."/>
            <person name="Zhao W."/>
            <person name="Tachedjian M."/>
            <person name="Zhu Y."/>
            <person name="Zhou P."/>
            <person name="Jiang X."/>
            <person name="Ng J."/>
            <person name="Yang L."/>
            <person name="Wu L."/>
            <person name="Xiao J."/>
            <person name="Feng Y."/>
            <person name="Chen Y."/>
            <person name="Sun X."/>
            <person name="Zhang Y."/>
            <person name="Marsh G.A."/>
            <person name="Crameri G."/>
            <person name="Broder C.C."/>
            <person name="Frey K.G."/>
            <person name="Wang L.F."/>
            <person name="Wang J."/>
        </authorList>
    </citation>
    <scope>NUCLEOTIDE SEQUENCE [LARGE SCALE GENOMIC DNA]</scope>
</reference>
<feature type="compositionally biased region" description="Basic and acidic residues" evidence="1">
    <location>
        <begin position="91"/>
        <end position="116"/>
    </location>
</feature>
<feature type="region of interest" description="Disordered" evidence="1">
    <location>
        <begin position="1"/>
        <end position="116"/>
    </location>
</feature>
<feature type="compositionally biased region" description="Basic and acidic residues" evidence="1">
    <location>
        <begin position="56"/>
        <end position="76"/>
    </location>
</feature>
<dbReference type="eggNOG" id="ENOG502RKY0">
    <property type="taxonomic scope" value="Eukaryota"/>
</dbReference>
<feature type="compositionally biased region" description="Basic and acidic residues" evidence="1">
    <location>
        <begin position="27"/>
        <end position="49"/>
    </location>
</feature>
<sequence>MEKLYKENEGTLEIEGKPEDEVDIEDEGKSNEEEKPEVEGKPEHEEKLQDQGQLDDAGKQEKQSKSQGEGKARSEGKPGPQAKPESQLQAAEKRPAEEYVPRKAKQKTDRWTDDSLKDYQEDLQKRHLGIEERMRECGDVSRAQEELRKRQKTGGFHWMQSDVQDPFFPRGQWGVRGTRGGGRSQRGVHNIPYL</sequence>